<accession>A0A2U2RIQ3</accession>
<gene>
    <name evidence="2" type="ORF">DEO23_10640</name>
</gene>
<dbReference type="AlphaFoldDB" id="A0A2U2RIQ3"/>
<proteinExistence type="predicted"/>
<evidence type="ECO:0000313" key="3">
    <source>
        <dbReference type="Proteomes" id="UP000245590"/>
    </source>
</evidence>
<sequence length="169" mass="17555">MSASATTHEESLTPVEQPLDPAPPTIEMSEPGAATSPPLPSSPALVAPSAAAAVPAAEPGAVTRRRPDPVEDLLRRCAALSARARVDVISTPGAHSLAELREVIASLFALEAPLDHLAEGHLPTLAVAALEDLRHQLAEHPAPLPVHEALQDVDLALSLLRPTPPIVRA</sequence>
<keyword evidence="3" id="KW-1185">Reference proteome</keyword>
<dbReference type="EMBL" id="QFKX01000004">
    <property type="protein sequence ID" value="PWH05664.1"/>
    <property type="molecule type" value="Genomic_DNA"/>
</dbReference>
<dbReference type="Proteomes" id="UP000245590">
    <property type="component" value="Unassembled WGS sequence"/>
</dbReference>
<dbReference type="RefSeq" id="WP_109276020.1">
    <property type="nucleotide sequence ID" value="NZ_QFKX01000004.1"/>
</dbReference>
<name>A0A2U2RIQ3_9MICO</name>
<feature type="region of interest" description="Disordered" evidence="1">
    <location>
        <begin position="1"/>
        <end position="45"/>
    </location>
</feature>
<evidence type="ECO:0000313" key="2">
    <source>
        <dbReference type="EMBL" id="PWH05664.1"/>
    </source>
</evidence>
<evidence type="ECO:0000256" key="1">
    <source>
        <dbReference type="SAM" id="MobiDB-lite"/>
    </source>
</evidence>
<comment type="caution">
    <text evidence="2">The sequence shown here is derived from an EMBL/GenBank/DDBJ whole genome shotgun (WGS) entry which is preliminary data.</text>
</comment>
<feature type="compositionally biased region" description="Low complexity" evidence="1">
    <location>
        <begin position="31"/>
        <end position="45"/>
    </location>
</feature>
<protein>
    <submittedName>
        <fullName evidence="2">Uncharacterized protein</fullName>
    </submittedName>
</protein>
<reference evidence="2 3" key="1">
    <citation type="submission" date="2018-05" db="EMBL/GenBank/DDBJ databases">
        <title>Brachybacterium sp. M1HQ-2T, whole genome shotgun sequence.</title>
        <authorList>
            <person name="Tuo L."/>
        </authorList>
    </citation>
    <scope>NUCLEOTIDE SEQUENCE [LARGE SCALE GENOMIC DNA]</scope>
    <source>
        <strain evidence="2 3">M1HQ-2</strain>
    </source>
</reference>
<organism evidence="2 3">
    <name type="scientific">Brachybacterium endophyticum</name>
    <dbReference type="NCBI Taxonomy" id="2182385"/>
    <lineage>
        <taxon>Bacteria</taxon>
        <taxon>Bacillati</taxon>
        <taxon>Actinomycetota</taxon>
        <taxon>Actinomycetes</taxon>
        <taxon>Micrococcales</taxon>
        <taxon>Dermabacteraceae</taxon>
        <taxon>Brachybacterium</taxon>
    </lineage>
</organism>